<keyword evidence="5" id="KW-0134">Cell wall</keyword>
<dbReference type="GO" id="GO:0009279">
    <property type="term" value="C:cell outer membrane"/>
    <property type="evidence" value="ECO:0007669"/>
    <property type="project" value="UniProtKB-SubCell"/>
</dbReference>
<dbReference type="InterPro" id="IPR005546">
    <property type="entry name" value="Autotransporte_beta"/>
</dbReference>
<dbReference type="SUPFAM" id="SSF51126">
    <property type="entry name" value="Pectin lyase-like"/>
    <property type="match status" value="1"/>
</dbReference>
<feature type="compositionally biased region" description="Basic and acidic residues" evidence="11">
    <location>
        <begin position="90"/>
        <end position="100"/>
    </location>
</feature>
<keyword evidence="9" id="KW-0472">Membrane</keyword>
<comment type="similarity">
    <text evidence="3">Belongs to the PMP outer membrane protein family.</text>
</comment>
<evidence type="ECO:0000256" key="10">
    <source>
        <dbReference type="ARBA" id="ARBA00023237"/>
    </source>
</evidence>
<dbReference type="InterPro" id="IPR011050">
    <property type="entry name" value="Pectin_lyase_fold/virulence"/>
</dbReference>
<evidence type="ECO:0000256" key="9">
    <source>
        <dbReference type="ARBA" id="ARBA00023136"/>
    </source>
</evidence>
<dbReference type="SUPFAM" id="SSF103515">
    <property type="entry name" value="Autotransporter"/>
    <property type="match status" value="1"/>
</dbReference>
<evidence type="ECO:0000259" key="12">
    <source>
        <dbReference type="PROSITE" id="PS51208"/>
    </source>
</evidence>
<dbReference type="Proteomes" id="UP000054301">
    <property type="component" value="Unassembled WGS sequence"/>
</dbReference>
<feature type="compositionally biased region" description="Basic and acidic residues" evidence="11">
    <location>
        <begin position="638"/>
        <end position="649"/>
    </location>
</feature>
<feature type="compositionally biased region" description="Acidic residues" evidence="11">
    <location>
        <begin position="650"/>
        <end position="659"/>
    </location>
</feature>
<comment type="subcellular location">
    <subcellularLocation>
        <location evidence="2">Cell outer membrane</location>
        <topology evidence="2">Peripheral membrane protein</topology>
        <orientation evidence="2">Extracellular side</orientation>
    </subcellularLocation>
    <subcellularLocation>
        <location evidence="1">Secreted</location>
        <location evidence="1">Cell wall</location>
    </subcellularLocation>
</comment>
<feature type="domain" description="Autotransporter" evidence="12">
    <location>
        <begin position="1003"/>
        <end position="1301"/>
    </location>
</feature>
<protein>
    <submittedName>
        <fullName evidence="13">Autotransporter beta-domain protein</fullName>
    </submittedName>
</protein>
<keyword evidence="7" id="KW-0812">Transmembrane</keyword>
<feature type="compositionally biased region" description="Acidic residues" evidence="11">
    <location>
        <begin position="200"/>
        <end position="209"/>
    </location>
</feature>
<evidence type="ECO:0000256" key="2">
    <source>
        <dbReference type="ARBA" id="ARBA00004416"/>
    </source>
</evidence>
<dbReference type="NCBIfam" id="TIGR01376">
    <property type="entry name" value="POMP_repeat"/>
    <property type="match status" value="2"/>
</dbReference>
<sequence length="1301" mass="137089">MRRFHWLPISLVLSGSLYSTETKPAEETKTKETKLTENDNYDGSAQEPKLFVIKQSSEPAGTTYTLTSDVTIQNVSSATESPPQQPEPQPKPEPEVKPEQQEQQSQQQESSSSSSSTITEIPPPTTPPTTTPTTTTETTSPTTTTTTETPTPTPTTTETTTPTTTTQTTSTSTNTSVLAFSLATTEAQQSPENGQGQENQENEEEEEEEEKKQEAEESVGPDSGPEQDQGKKDTSCFINSKGDLTFKGGGFSLTFENISLTGKGAVISNNVADSSGSSDPESPAEESSEEARVESGSSGGDASTTGSSSISSGINGIQGPRATTNQKTDEESLGDSVSSSDSEGKDTKNNEESVKAQQEESQDPALPSEKAKSAEEPGAAAALGSPVALPSKADEPKEKEAAPAPEHLTTLTFKDFANLSFINAPGDSVEGGQGAIFVTNSGKSLTVFSNNDSVLFRGNCFKTGSGGAISTDQLRIENTKTKLTFENNIAKTGGAIFLSGGEGSINKNASILFSGNKAEVSSEAKAKNAEQSSETPNRDGCGGALFSYINTSNGASQTGVHLSNNQDVTFSGNTASEKGGAIYATKFTCDNNKELIFSNNTAGSEGGAIYAKTLIITAGGTTTFSNNSAGSSVTSPKAPEKPDAKKPEEAVEQAEGESEADQKVFGKGGAIAIEAGGSLTLFAKDGDIIFKGNTITNSNGEAVPNAIHIGSGADIFLQASSGHTIYFYDPITIEDPKTSDTSKFVINPPTVTPAKVSSPESSYLRMAATTAQGAGAVANTGAVVFSGEQLSAGLAGGATSTINQAIDLQNGTLVLKDGATLAVQSLTQNPNSMILMDAGTTLEAIAPAAKAGGGAATGGNLTITNLAVNLDSVTPTSKPIKINANGGTLTLSGDLQYRSSDGMYQNPLLASNMNVQLFDLPENANISNFRMVPSGAGVDSGYQGTWALQPTKTPDGKTVLTAVWKAAGYRPNTTQSAFLVPNSLWGLSRDALAIQEAISTSINAKISRSLWSSSVSNFFHRDRQQDLGSGFRHINAGYLVGGNIETPSHNVFAFAVAQLFGKSKDYNLSDIKSRTYAGALYAQHIHPLVLPEFLRNHLFSRVLPKFPKDVDSIMKAQVVYARTYNDMKTKYTTTPGKSSWTNHCVAVEAANFVPMQTRHHFVNTVSPFVKLQVVYANQDSFAEVAAPDNARTFSNSHLVNVSIPFGLCMEKGSPSSPHTLSLKLTYNIDIYRNEPKCLVSMPTSGISWTTFATDLARQGVSAQASSRHRVSKNVELFSHGGCDLRSSSRGYNADCGAKYYF</sequence>
<keyword evidence="4" id="KW-1134">Transmembrane beta strand</keyword>
<dbReference type="InterPro" id="IPR003368">
    <property type="entry name" value="POMP_repeat"/>
</dbReference>
<accession>A0AA40PQ70</accession>
<feature type="compositionally biased region" description="Polar residues" evidence="11">
    <location>
        <begin position="625"/>
        <end position="635"/>
    </location>
</feature>
<evidence type="ECO:0000256" key="8">
    <source>
        <dbReference type="ARBA" id="ARBA00022729"/>
    </source>
</evidence>
<evidence type="ECO:0000256" key="4">
    <source>
        <dbReference type="ARBA" id="ARBA00022452"/>
    </source>
</evidence>
<evidence type="ECO:0000313" key="13">
    <source>
        <dbReference type="EMBL" id="KTF28518.1"/>
    </source>
</evidence>
<reference evidence="13 14" key="1">
    <citation type="submission" date="2015-06" db="EMBL/GenBank/DDBJ databases">
        <title>More than comparative genomics: Whole genome sequencing reveals elusive C. pecorum plasmid and re-evaluates genetic differences and phylogenetic relationships between C. pecorum from pig, cattle, sheep and koala hosts.</title>
        <authorList>
            <person name="Jelocnik M."/>
            <person name="Bachmann N.L."/>
            <person name="Kaltenboeck B."/>
            <person name="Waugh C."/>
            <person name="Woolford L."/>
            <person name="Speight N."/>
            <person name="Gillett A."/>
            <person name="Higgins D."/>
            <person name="Flanagan C."/>
            <person name="Myers G."/>
            <person name="Timms P."/>
            <person name="Polkinghorne A."/>
        </authorList>
    </citation>
    <scope>NUCLEOTIDE SEQUENCE [LARGE SCALE GENOMIC DNA]</scope>
    <source>
        <strain evidence="13 14">L1</strain>
    </source>
</reference>
<feature type="compositionally biased region" description="Low complexity" evidence="11">
    <location>
        <begin position="131"/>
        <end position="173"/>
    </location>
</feature>
<name>A0AA40PQ70_9CHLA</name>
<dbReference type="RefSeq" id="WP_058787557.1">
    <property type="nucleotide sequence ID" value="NZ_LFRH01000003.1"/>
</dbReference>
<feature type="compositionally biased region" description="Basic and acidic residues" evidence="11">
    <location>
        <begin position="23"/>
        <end position="37"/>
    </location>
</feature>
<evidence type="ECO:0000313" key="14">
    <source>
        <dbReference type="Proteomes" id="UP000054301"/>
    </source>
</evidence>
<feature type="compositionally biased region" description="Polar residues" evidence="11">
    <location>
        <begin position="174"/>
        <end position="191"/>
    </location>
</feature>
<keyword evidence="10" id="KW-0998">Cell outer membrane</keyword>
<dbReference type="SMART" id="SM00869">
    <property type="entry name" value="Autotransporter"/>
    <property type="match status" value="1"/>
</dbReference>
<dbReference type="Pfam" id="PF07548">
    <property type="entry name" value="ChlamPMP_M"/>
    <property type="match status" value="1"/>
</dbReference>
<evidence type="ECO:0000256" key="5">
    <source>
        <dbReference type="ARBA" id="ARBA00022512"/>
    </source>
</evidence>
<dbReference type="Gene3D" id="2.40.128.130">
    <property type="entry name" value="Autotransporter beta-domain"/>
    <property type="match status" value="1"/>
</dbReference>
<feature type="compositionally biased region" description="Low complexity" evidence="11">
    <location>
        <begin position="271"/>
        <end position="281"/>
    </location>
</feature>
<dbReference type="InterPro" id="IPR011427">
    <property type="entry name" value="Polymorphic_membr_middle"/>
</dbReference>
<feature type="compositionally biased region" description="Low complexity" evidence="11">
    <location>
        <begin position="294"/>
        <end position="319"/>
    </location>
</feature>
<feature type="compositionally biased region" description="Basic and acidic residues" evidence="11">
    <location>
        <begin position="392"/>
        <end position="401"/>
    </location>
</feature>
<dbReference type="Pfam" id="PF02415">
    <property type="entry name" value="Chlam_PMP"/>
    <property type="match status" value="3"/>
</dbReference>
<feature type="compositionally biased region" description="Polar residues" evidence="11">
    <location>
        <begin position="54"/>
        <end position="78"/>
    </location>
</feature>
<dbReference type="EMBL" id="LFRH01000003">
    <property type="protein sequence ID" value="KTF28518.1"/>
    <property type="molecule type" value="Genomic_DNA"/>
</dbReference>
<feature type="region of interest" description="Disordered" evidence="11">
    <location>
        <begin position="19"/>
        <end position="251"/>
    </location>
</feature>
<feature type="compositionally biased region" description="Pro residues" evidence="11">
    <location>
        <begin position="121"/>
        <end position="130"/>
    </location>
</feature>
<feature type="compositionally biased region" description="Basic and acidic residues" evidence="11">
    <location>
        <begin position="342"/>
        <end position="358"/>
    </location>
</feature>
<comment type="caution">
    <text evidence="13">The sequence shown here is derived from an EMBL/GenBank/DDBJ whole genome shotgun (WGS) entry which is preliminary data.</text>
</comment>
<evidence type="ECO:0000256" key="3">
    <source>
        <dbReference type="ARBA" id="ARBA00007542"/>
    </source>
</evidence>
<evidence type="ECO:0000256" key="6">
    <source>
        <dbReference type="ARBA" id="ARBA00022525"/>
    </source>
</evidence>
<keyword evidence="6" id="KW-0964">Secreted</keyword>
<evidence type="ECO:0000256" key="11">
    <source>
        <dbReference type="SAM" id="MobiDB-lite"/>
    </source>
</evidence>
<organism evidence="13 14">
    <name type="scientific">Chlamydia pecorum</name>
    <dbReference type="NCBI Taxonomy" id="85991"/>
    <lineage>
        <taxon>Bacteria</taxon>
        <taxon>Pseudomonadati</taxon>
        <taxon>Chlamydiota</taxon>
        <taxon>Chlamydiia</taxon>
        <taxon>Chlamydiales</taxon>
        <taxon>Chlamydiaceae</taxon>
        <taxon>Chlamydia/Chlamydophila group</taxon>
        <taxon>Chlamydia</taxon>
    </lineage>
</organism>
<feature type="region of interest" description="Disordered" evidence="11">
    <location>
        <begin position="268"/>
        <end position="407"/>
    </location>
</feature>
<feature type="compositionally biased region" description="Low complexity" evidence="11">
    <location>
        <begin position="101"/>
        <end position="120"/>
    </location>
</feature>
<feature type="compositionally biased region" description="Low complexity" evidence="11">
    <location>
        <begin position="376"/>
        <end position="386"/>
    </location>
</feature>
<dbReference type="InterPro" id="IPR036709">
    <property type="entry name" value="Autotransporte_beta_dom_sf"/>
</dbReference>
<dbReference type="PROSITE" id="PS51208">
    <property type="entry name" value="AUTOTRANSPORTER"/>
    <property type="match status" value="1"/>
</dbReference>
<evidence type="ECO:0000256" key="7">
    <source>
        <dbReference type="ARBA" id="ARBA00022692"/>
    </source>
</evidence>
<evidence type="ECO:0000256" key="1">
    <source>
        <dbReference type="ARBA" id="ARBA00004191"/>
    </source>
</evidence>
<feature type="region of interest" description="Disordered" evidence="11">
    <location>
        <begin position="625"/>
        <end position="663"/>
    </location>
</feature>
<keyword evidence="8" id="KW-0732">Signal</keyword>
<gene>
    <name evidence="13" type="ORF">cpL1_0553</name>
</gene>
<proteinExistence type="inferred from homology"/>